<evidence type="ECO:0000313" key="3">
    <source>
        <dbReference type="Proteomes" id="UP000238083"/>
    </source>
</evidence>
<dbReference type="Proteomes" id="UP000238083">
    <property type="component" value="Unassembled WGS sequence"/>
</dbReference>
<comment type="caution">
    <text evidence="2">The sequence shown here is derived from an EMBL/GenBank/DDBJ whole genome shotgun (WGS) entry which is preliminary data.</text>
</comment>
<gene>
    <name evidence="2" type="ORF">CLV37_10333</name>
</gene>
<evidence type="ECO:0000313" key="2">
    <source>
        <dbReference type="EMBL" id="PRY16602.1"/>
    </source>
</evidence>
<keyword evidence="3" id="KW-1185">Reference proteome</keyword>
<protein>
    <submittedName>
        <fullName evidence="2">Uncharacterized protein YbjT (DUF2867 family)</fullName>
    </submittedName>
</protein>
<dbReference type="OrthoDB" id="9771302at2"/>
<dbReference type="InterPro" id="IPR016040">
    <property type="entry name" value="NAD(P)-bd_dom"/>
</dbReference>
<dbReference type="PANTHER" id="PTHR12126:SF11">
    <property type="entry name" value="NADH DEHYDROGENASE [UBIQUINONE] 1 ALPHA SUBCOMPLEX SUBUNIT 9, MITOCHONDRIAL"/>
    <property type="match status" value="1"/>
</dbReference>
<reference evidence="2 3" key="1">
    <citation type="submission" date="2018-03" db="EMBL/GenBank/DDBJ databases">
        <title>Genomic Encyclopedia of Archaeal and Bacterial Type Strains, Phase II (KMG-II): from individual species to whole genera.</title>
        <authorList>
            <person name="Goeker M."/>
        </authorList>
    </citation>
    <scope>NUCLEOTIDE SEQUENCE [LARGE SCALE GENOMIC DNA]</scope>
    <source>
        <strain evidence="2 3">DSM 19711</strain>
    </source>
</reference>
<dbReference type="InterPro" id="IPR036291">
    <property type="entry name" value="NAD(P)-bd_dom_sf"/>
</dbReference>
<dbReference type="GO" id="GO:0044877">
    <property type="term" value="F:protein-containing complex binding"/>
    <property type="evidence" value="ECO:0007669"/>
    <property type="project" value="TreeGrafter"/>
</dbReference>
<dbReference type="SUPFAM" id="SSF51735">
    <property type="entry name" value="NAD(P)-binding Rossmann-fold domains"/>
    <property type="match status" value="1"/>
</dbReference>
<dbReference type="Gene3D" id="3.40.50.720">
    <property type="entry name" value="NAD(P)-binding Rossmann-like Domain"/>
    <property type="match status" value="1"/>
</dbReference>
<evidence type="ECO:0000259" key="1">
    <source>
        <dbReference type="Pfam" id="PF13460"/>
    </source>
</evidence>
<name>A0A2T0R618_9ACTN</name>
<dbReference type="RefSeq" id="WP_106208718.1">
    <property type="nucleotide sequence ID" value="NZ_PVZF01000003.1"/>
</dbReference>
<feature type="domain" description="NAD(P)-binding" evidence="1">
    <location>
        <begin position="7"/>
        <end position="130"/>
    </location>
</feature>
<dbReference type="EMBL" id="PVZF01000003">
    <property type="protein sequence ID" value="PRY16602.1"/>
    <property type="molecule type" value="Genomic_DNA"/>
</dbReference>
<dbReference type="AlphaFoldDB" id="A0A2T0R618"/>
<sequence>MKIAVAGGTGAVGRHVVEHAEARGHAVVVLSRARGVDVRTGAGLDVALAGVDVVVDVTSVPTRSARESRDFFGATTTNLLRSGVPHVVALSIVGIDRAPYDYYAGKVVQEELLAAGDVPWTVLRATQFHEFARQVFENLGFGPLHLAPVMRSQPVAAHEVGARLVDLAEAGPAGRVRDLAGPEVLRMQDMVAAYARARSHRGPVLPVPLPGGFGKAMRDGSLLAGSGADLGTQTFASWLADR</sequence>
<dbReference type="PANTHER" id="PTHR12126">
    <property type="entry name" value="NADH-UBIQUINONE OXIDOREDUCTASE 39 KDA SUBUNIT-RELATED"/>
    <property type="match status" value="1"/>
</dbReference>
<dbReference type="InterPro" id="IPR051207">
    <property type="entry name" value="ComplexI_NDUFA9_subunit"/>
</dbReference>
<dbReference type="Pfam" id="PF13460">
    <property type="entry name" value="NAD_binding_10"/>
    <property type="match status" value="1"/>
</dbReference>
<accession>A0A2T0R618</accession>
<proteinExistence type="predicted"/>
<organism evidence="2 3">
    <name type="scientific">Kineococcus rhizosphaerae</name>
    <dbReference type="NCBI Taxonomy" id="559628"/>
    <lineage>
        <taxon>Bacteria</taxon>
        <taxon>Bacillati</taxon>
        <taxon>Actinomycetota</taxon>
        <taxon>Actinomycetes</taxon>
        <taxon>Kineosporiales</taxon>
        <taxon>Kineosporiaceae</taxon>
        <taxon>Kineococcus</taxon>
    </lineage>
</organism>